<organism evidence="4 5">
    <name type="scientific">Paenibacillus foliorum</name>
    <dbReference type="NCBI Taxonomy" id="2654974"/>
    <lineage>
        <taxon>Bacteria</taxon>
        <taxon>Bacillati</taxon>
        <taxon>Bacillota</taxon>
        <taxon>Bacilli</taxon>
        <taxon>Bacillales</taxon>
        <taxon>Paenibacillaceae</taxon>
        <taxon>Paenibacillus</taxon>
    </lineage>
</organism>
<comment type="similarity">
    <text evidence="1">Belongs to the DedA family.</text>
</comment>
<keyword evidence="2" id="KW-1133">Transmembrane helix</keyword>
<feature type="transmembrane region" description="Helical" evidence="2">
    <location>
        <begin position="135"/>
        <end position="155"/>
    </location>
</feature>
<dbReference type="EMBL" id="WHOD01000097">
    <property type="protein sequence ID" value="NOU96443.1"/>
    <property type="molecule type" value="Genomic_DNA"/>
</dbReference>
<evidence type="ECO:0000259" key="3">
    <source>
        <dbReference type="Pfam" id="PF09335"/>
    </source>
</evidence>
<proteinExistence type="inferred from homology"/>
<dbReference type="GO" id="GO:0005886">
    <property type="term" value="C:plasma membrane"/>
    <property type="evidence" value="ECO:0007669"/>
    <property type="project" value="TreeGrafter"/>
</dbReference>
<name>A0A972K3Z9_9BACL</name>
<reference evidence="4" key="1">
    <citation type="submission" date="2019-10" db="EMBL/GenBank/DDBJ databases">
        <title>Description of Paenibacillus glebae sp. nov.</title>
        <authorList>
            <person name="Carlier A."/>
            <person name="Qi S."/>
        </authorList>
    </citation>
    <scope>NUCLEOTIDE SEQUENCE</scope>
    <source>
        <strain evidence="4">LMG 31456</strain>
    </source>
</reference>
<comment type="caution">
    <text evidence="4">The sequence shown here is derived from an EMBL/GenBank/DDBJ whole genome shotgun (WGS) entry which is preliminary data.</text>
</comment>
<gene>
    <name evidence="4" type="ORF">GC093_24970</name>
</gene>
<protein>
    <submittedName>
        <fullName evidence="4">DedA family protein</fullName>
    </submittedName>
</protein>
<dbReference type="AlphaFoldDB" id="A0A972K3Z9"/>
<feature type="transmembrane region" description="Helical" evidence="2">
    <location>
        <begin position="12"/>
        <end position="31"/>
    </location>
</feature>
<sequence length="204" mass="22793">MNYDMLLSMIGQYGYAALFFALWLGIVGMPVPDEVIVMTGGAVTANGILQVVPAFIVTYLGVISGLSLGYVLGRFIGKPVIEKLKRKKKMEKYLIASENLIEKYGSFALVISYFLPVVRHVVPYIVGLNKMTFPRYALLSYSTGFVWTLVFFTAGRLFGDYIDELGALIHQHAFKIIWLPIVLLAIFMIVKLYGKYKNKAASLS</sequence>
<evidence type="ECO:0000313" key="4">
    <source>
        <dbReference type="EMBL" id="NOU96443.1"/>
    </source>
</evidence>
<keyword evidence="2" id="KW-0472">Membrane</keyword>
<dbReference type="PANTHER" id="PTHR42709">
    <property type="entry name" value="ALKALINE PHOSPHATASE LIKE PROTEIN"/>
    <property type="match status" value="1"/>
</dbReference>
<evidence type="ECO:0000256" key="2">
    <source>
        <dbReference type="SAM" id="Phobius"/>
    </source>
</evidence>
<evidence type="ECO:0000313" key="5">
    <source>
        <dbReference type="Proteomes" id="UP000641588"/>
    </source>
</evidence>
<keyword evidence="2" id="KW-0812">Transmembrane</keyword>
<dbReference type="InterPro" id="IPR051311">
    <property type="entry name" value="DedA_domain"/>
</dbReference>
<evidence type="ECO:0000256" key="1">
    <source>
        <dbReference type="ARBA" id="ARBA00010792"/>
    </source>
</evidence>
<dbReference type="RefSeq" id="WP_171654677.1">
    <property type="nucleotide sequence ID" value="NZ_WHOD01000097.1"/>
</dbReference>
<feature type="transmembrane region" description="Helical" evidence="2">
    <location>
        <begin position="176"/>
        <end position="194"/>
    </location>
</feature>
<dbReference type="InterPro" id="IPR032816">
    <property type="entry name" value="VTT_dom"/>
</dbReference>
<accession>A0A972K3Z9</accession>
<keyword evidence="5" id="KW-1185">Reference proteome</keyword>
<dbReference type="PANTHER" id="PTHR42709:SF9">
    <property type="entry name" value="ALKALINE PHOSPHATASE LIKE PROTEIN"/>
    <property type="match status" value="1"/>
</dbReference>
<dbReference type="Proteomes" id="UP000641588">
    <property type="component" value="Unassembled WGS sequence"/>
</dbReference>
<feature type="transmembrane region" description="Helical" evidence="2">
    <location>
        <begin position="51"/>
        <end position="72"/>
    </location>
</feature>
<dbReference type="Pfam" id="PF09335">
    <property type="entry name" value="VTT_dom"/>
    <property type="match status" value="1"/>
</dbReference>
<feature type="domain" description="VTT" evidence="3">
    <location>
        <begin position="31"/>
        <end position="156"/>
    </location>
</feature>